<dbReference type="PANTHER" id="PTHR30298:SF0">
    <property type="entry name" value="PROTEIN YBFL-RELATED"/>
    <property type="match status" value="1"/>
</dbReference>
<dbReference type="Proteomes" id="UP000093748">
    <property type="component" value="Unassembled WGS sequence"/>
</dbReference>
<proteinExistence type="predicted"/>
<reference evidence="1" key="2">
    <citation type="submission" date="2016-06" db="EMBL/GenBank/DDBJ databases">
        <authorList>
            <person name="Kjaerup R.B."/>
            <person name="Dalgaard T.S."/>
            <person name="Juul-Madsen H.R."/>
        </authorList>
    </citation>
    <scope>NUCLEOTIDE SEQUENCE</scope>
    <source>
        <strain evidence="1">R7ANS::ICEMlSym2042</strain>
    </source>
</reference>
<dbReference type="InterPro" id="IPR047647">
    <property type="entry name" value="ISAs1_transpos"/>
</dbReference>
<organism evidence="1">
    <name type="scientific">Rhizobium loti</name>
    <name type="common">Mesorhizobium loti</name>
    <dbReference type="NCBI Taxonomy" id="381"/>
    <lineage>
        <taxon>Bacteria</taxon>
        <taxon>Pseudomonadati</taxon>
        <taxon>Pseudomonadota</taxon>
        <taxon>Alphaproteobacteria</taxon>
        <taxon>Hyphomicrobiales</taxon>
        <taxon>Phyllobacteriaceae</taxon>
        <taxon>Mesorhizobium</taxon>
    </lineage>
</organism>
<evidence type="ECO:0000313" key="3">
    <source>
        <dbReference type="Proteomes" id="UP000093737"/>
    </source>
</evidence>
<accession>A0A1A5PVW5</accession>
<sequence>MTAARRARCDLAIATNAAIAATIRGAGADFLLAVKANQPRLRAEIESYFDAAPADCLDSFVDLDKAHGRIEERTVTVSREASWLEGQRCFPGELRLPDAATIVHVNSRTGLKNRSRFDTRYFIASAALTAERPLTPCVATS</sequence>
<dbReference type="Proteomes" id="UP000093737">
    <property type="component" value="Unassembled WGS sequence"/>
</dbReference>
<evidence type="ECO:0000313" key="2">
    <source>
        <dbReference type="EMBL" id="OBQ59142.1"/>
    </source>
</evidence>
<evidence type="ECO:0008006" key="4">
    <source>
        <dbReference type="Google" id="ProtNLM"/>
    </source>
</evidence>
<comment type="caution">
    <text evidence="1">The sequence shown here is derived from an EMBL/GenBank/DDBJ whole genome shotgun (WGS) entry which is preliminary data.</text>
</comment>
<gene>
    <name evidence="2" type="ORF">A8145_26255</name>
    <name evidence="1" type="ORF">BAE39_27635</name>
</gene>
<dbReference type="AlphaFoldDB" id="A0A1A5PVW5"/>
<dbReference type="PANTHER" id="PTHR30298">
    <property type="entry name" value="H REPEAT-ASSOCIATED PREDICTED TRANSPOSASE"/>
    <property type="match status" value="1"/>
</dbReference>
<protein>
    <recommendedName>
        <fullName evidence="4">ISAs1 family transposase</fullName>
    </recommendedName>
</protein>
<reference evidence="2 3" key="1">
    <citation type="submission" date="2016-05" db="EMBL/GenBank/DDBJ databases">
        <authorList>
            <person name="Ramsay J.P."/>
        </authorList>
    </citation>
    <scope>NUCLEOTIDE SEQUENCE [LARGE SCALE GENOMIC DNA]</scope>
    <source>
        <strain evidence="2 3">NZP2042</strain>
    </source>
</reference>
<dbReference type="EMBL" id="LYTK01000023">
    <property type="protein sequence ID" value="OBQ59142.1"/>
    <property type="molecule type" value="Genomic_DNA"/>
</dbReference>
<dbReference type="EMBL" id="LZTJ01000002">
    <property type="protein sequence ID" value="OBP80082.1"/>
    <property type="molecule type" value="Genomic_DNA"/>
</dbReference>
<dbReference type="NCBIfam" id="NF033564">
    <property type="entry name" value="transpos_ISAs1"/>
    <property type="match status" value="1"/>
</dbReference>
<evidence type="ECO:0000313" key="1">
    <source>
        <dbReference type="EMBL" id="OBP80082.1"/>
    </source>
</evidence>
<dbReference type="InterPro" id="IPR051698">
    <property type="entry name" value="Transposase_11-like"/>
</dbReference>
<name>A0A1A5PVW5_RHILI</name>